<dbReference type="AlphaFoldDB" id="A0AAP8SNX2"/>
<evidence type="ECO:0000313" key="3">
    <source>
        <dbReference type="Proteomes" id="UP000235162"/>
    </source>
</evidence>
<protein>
    <recommendedName>
        <fullName evidence="1">DUF7931 domain-containing protein</fullName>
    </recommendedName>
</protein>
<organism evidence="2 3">
    <name type="scientific">Halioglobus japonicus</name>
    <dbReference type="NCBI Taxonomy" id="930805"/>
    <lineage>
        <taxon>Bacteria</taxon>
        <taxon>Pseudomonadati</taxon>
        <taxon>Pseudomonadota</taxon>
        <taxon>Gammaproteobacteria</taxon>
        <taxon>Cellvibrionales</taxon>
        <taxon>Halieaceae</taxon>
        <taxon>Halioglobus</taxon>
    </lineage>
</organism>
<dbReference type="EMBL" id="PKUR01000002">
    <property type="protein sequence ID" value="PLW86926.1"/>
    <property type="molecule type" value="Genomic_DNA"/>
</dbReference>
<accession>A0AAP8SNX2</accession>
<evidence type="ECO:0000259" key="1">
    <source>
        <dbReference type="Pfam" id="PF25559"/>
    </source>
</evidence>
<sequence>MSSDDSFISGVAYPQPFAELAIELAESASRYLHILSPALDHDAFGSNALESAISGLARSSQQTQVRILIKDSRAMVSRGHPLLVLARRMPSSVSIRKLTDHPDWHGQTLVIRDRDGVLFKPGEANKDGFYEPDSRASTERHYELFQELWRFSEDDPNLRTLSL</sequence>
<dbReference type="KEGG" id="hja:BST95_12200"/>
<dbReference type="InterPro" id="IPR057691">
    <property type="entry name" value="DUF7931"/>
</dbReference>
<reference evidence="2 3" key="1">
    <citation type="submission" date="2018-01" db="EMBL/GenBank/DDBJ databases">
        <title>The draft genome sequence of Halioglobus japonicus S1-36.</title>
        <authorList>
            <person name="Du Z.-J."/>
            <person name="Shi M.-J."/>
        </authorList>
    </citation>
    <scope>NUCLEOTIDE SEQUENCE [LARGE SCALE GENOMIC DNA]</scope>
    <source>
        <strain evidence="2 3">S1-36</strain>
    </source>
</reference>
<dbReference type="Proteomes" id="UP000235162">
    <property type="component" value="Unassembled WGS sequence"/>
</dbReference>
<evidence type="ECO:0000313" key="2">
    <source>
        <dbReference type="EMBL" id="PLW86926.1"/>
    </source>
</evidence>
<dbReference type="Pfam" id="PF25559">
    <property type="entry name" value="DUF7931"/>
    <property type="match status" value="1"/>
</dbReference>
<comment type="caution">
    <text evidence="2">The sequence shown here is derived from an EMBL/GenBank/DDBJ whole genome shotgun (WGS) entry which is preliminary data.</text>
</comment>
<keyword evidence="3" id="KW-1185">Reference proteome</keyword>
<proteinExistence type="predicted"/>
<gene>
    <name evidence="2" type="ORF">C0029_11205</name>
</gene>
<feature type="domain" description="DUF7931" evidence="1">
    <location>
        <begin position="15"/>
        <end position="161"/>
    </location>
</feature>
<name>A0AAP8SNX2_9GAMM</name>
<dbReference type="RefSeq" id="WP_084199774.1">
    <property type="nucleotide sequence ID" value="NZ_BMYL01000009.1"/>
</dbReference>